<evidence type="ECO:0000313" key="7">
    <source>
        <dbReference type="WBParaSite" id="PSAMB.scaffold238size62664.g3647.t1"/>
    </source>
</evidence>
<dbReference type="Gene3D" id="1.25.40.420">
    <property type="match status" value="1"/>
</dbReference>
<dbReference type="InterPro" id="IPR006652">
    <property type="entry name" value="Kelch_1"/>
</dbReference>
<sequence>MAQRFSVPEQGEASSNLPGQPLRPRGSNDSLEMFDGDGMMPTAGESSPEPDHSYAQRAQASLFAYATNSASSSAPNMSLLCDEDDEVQYFEEASLASDAFPKFEEIRRLGKLCDVTLVVDDHRFSAHRVVLAATVPYFRAMFTSAMVEVQQNEINMHGIEPDTLEQLVNFAYSGKVRITISNVQSLMVGASFLQLENIVQACCQYLQSRLQGSNVLAVRQFASALGCLSLVRAADQFLQKHFVAISRTDDFFALPLEDVIAIISRDELHVSSEEQVFEAAMRWIRHDAAERKGRAADLLACIRLPLLKPQYITDCVASNEIVRGCLRCRDLVDEAKDYHLMPERRALLQTFRTKPRCCNDIPGIVYAVGGLTNDGNSLSTVEMYDPMIGRWTSIEPMTTLRSRVGVAVMNGLLYAIGGFNGHERLRTVEVFNPETRTWKEVTPLNNKRSALGAAVVGDRLYVCGGYDGITSLSTVECYDAIHNRWSLMNGMNKQRSAAGIAVLDGYIYVMGGHDGMSIFNSVERYDTETGRWELVKAMQHRRCRLGSTAINGKLYACGGYDGSQFLRSVECYDPVTDEWTQLSQMNVKRSRVSLVANCSKLYAIGGYDGISNLSSMEVYSIEEDSWQFSASMMAHEGGVGIGVVPTIPKTDI</sequence>
<dbReference type="Gene3D" id="3.30.710.10">
    <property type="entry name" value="Potassium Channel Kv1.1, Chain A"/>
    <property type="match status" value="1"/>
</dbReference>
<dbReference type="SMART" id="SM00875">
    <property type="entry name" value="BACK"/>
    <property type="match status" value="1"/>
</dbReference>
<dbReference type="PANTHER" id="PTHR45632:SF3">
    <property type="entry name" value="KELCH-LIKE PROTEIN 32"/>
    <property type="match status" value="1"/>
</dbReference>
<evidence type="ECO:0000256" key="1">
    <source>
        <dbReference type="ARBA" id="ARBA00022441"/>
    </source>
</evidence>
<accession>A0A914VU10</accession>
<name>A0A914VU10_9BILA</name>
<protein>
    <submittedName>
        <fullName evidence="7">BTB domain-containing protein</fullName>
    </submittedName>
</protein>
<dbReference type="CDD" id="cd18247">
    <property type="entry name" value="BTB_POZ_KLHL18"/>
    <property type="match status" value="1"/>
</dbReference>
<dbReference type="Proteomes" id="UP000887566">
    <property type="component" value="Unplaced"/>
</dbReference>
<keyword evidence="1" id="KW-0880">Kelch repeat</keyword>
<dbReference type="PANTHER" id="PTHR45632">
    <property type="entry name" value="LD33804P"/>
    <property type="match status" value="1"/>
</dbReference>
<keyword evidence="6" id="KW-1185">Reference proteome</keyword>
<evidence type="ECO:0000313" key="6">
    <source>
        <dbReference type="Proteomes" id="UP000887566"/>
    </source>
</evidence>
<dbReference type="PIRSF" id="PIRSF037037">
    <property type="entry name" value="Kelch-like_protein_gigaxonin"/>
    <property type="match status" value="1"/>
</dbReference>
<evidence type="ECO:0000256" key="4">
    <source>
        <dbReference type="SAM" id="MobiDB-lite"/>
    </source>
</evidence>
<dbReference type="SMART" id="SM00612">
    <property type="entry name" value="Kelch"/>
    <property type="match status" value="6"/>
</dbReference>
<dbReference type="InterPro" id="IPR015915">
    <property type="entry name" value="Kelch-typ_b-propeller"/>
</dbReference>
<dbReference type="Pfam" id="PF01344">
    <property type="entry name" value="Kelch_1"/>
    <property type="match status" value="2"/>
</dbReference>
<dbReference type="InterPro" id="IPR017096">
    <property type="entry name" value="BTB-kelch_protein"/>
</dbReference>
<feature type="domain" description="BTB" evidence="5">
    <location>
        <begin position="113"/>
        <end position="180"/>
    </location>
</feature>
<evidence type="ECO:0000256" key="3">
    <source>
        <dbReference type="ARBA" id="ARBA00023203"/>
    </source>
</evidence>
<feature type="region of interest" description="Disordered" evidence="4">
    <location>
        <begin position="1"/>
        <end position="53"/>
    </location>
</feature>
<organism evidence="6 7">
    <name type="scientific">Plectus sambesii</name>
    <dbReference type="NCBI Taxonomy" id="2011161"/>
    <lineage>
        <taxon>Eukaryota</taxon>
        <taxon>Metazoa</taxon>
        <taxon>Ecdysozoa</taxon>
        <taxon>Nematoda</taxon>
        <taxon>Chromadorea</taxon>
        <taxon>Plectida</taxon>
        <taxon>Plectina</taxon>
        <taxon>Plectoidea</taxon>
        <taxon>Plectidae</taxon>
        <taxon>Plectus</taxon>
    </lineage>
</organism>
<dbReference type="SMART" id="SM00225">
    <property type="entry name" value="BTB"/>
    <property type="match status" value="1"/>
</dbReference>
<keyword evidence="2" id="KW-0677">Repeat</keyword>
<dbReference type="AlphaFoldDB" id="A0A914VU10"/>
<reference evidence="7" key="1">
    <citation type="submission" date="2022-11" db="UniProtKB">
        <authorList>
            <consortium name="WormBaseParasite"/>
        </authorList>
    </citation>
    <scope>IDENTIFICATION</scope>
</reference>
<dbReference type="Pfam" id="PF07707">
    <property type="entry name" value="BACK"/>
    <property type="match status" value="1"/>
</dbReference>
<dbReference type="Gene3D" id="2.120.10.80">
    <property type="entry name" value="Kelch-type beta propeller"/>
    <property type="match status" value="1"/>
</dbReference>
<evidence type="ECO:0000256" key="2">
    <source>
        <dbReference type="ARBA" id="ARBA00022737"/>
    </source>
</evidence>
<dbReference type="InterPro" id="IPR011705">
    <property type="entry name" value="BACK"/>
</dbReference>
<dbReference type="InterPro" id="IPR011333">
    <property type="entry name" value="SKP1/BTB/POZ_sf"/>
</dbReference>
<dbReference type="SUPFAM" id="SSF117281">
    <property type="entry name" value="Kelch motif"/>
    <property type="match status" value="2"/>
</dbReference>
<evidence type="ECO:0000259" key="5">
    <source>
        <dbReference type="PROSITE" id="PS50097"/>
    </source>
</evidence>
<dbReference type="FunFam" id="3.30.710.10:FF:000001">
    <property type="entry name" value="Kelch-like family member 20"/>
    <property type="match status" value="1"/>
</dbReference>
<dbReference type="GO" id="GO:0003779">
    <property type="term" value="F:actin binding"/>
    <property type="evidence" value="ECO:0007669"/>
    <property type="project" value="UniProtKB-KW"/>
</dbReference>
<dbReference type="Pfam" id="PF24681">
    <property type="entry name" value="Kelch_KLHDC2_KLHL20_DRC7"/>
    <property type="match status" value="1"/>
</dbReference>
<proteinExistence type="predicted"/>
<dbReference type="Pfam" id="PF00651">
    <property type="entry name" value="BTB"/>
    <property type="match status" value="1"/>
</dbReference>
<dbReference type="SUPFAM" id="SSF54695">
    <property type="entry name" value="POZ domain"/>
    <property type="match status" value="1"/>
</dbReference>
<dbReference type="InterPro" id="IPR000210">
    <property type="entry name" value="BTB/POZ_dom"/>
</dbReference>
<dbReference type="InterPro" id="IPR030603">
    <property type="entry name" value="KLHL18_BTB/POZ"/>
</dbReference>
<dbReference type="WBParaSite" id="PSAMB.scaffold238size62664.g3647.t1">
    <property type="protein sequence ID" value="PSAMB.scaffold238size62664.g3647.t1"/>
    <property type="gene ID" value="PSAMB.scaffold238size62664.g3647"/>
</dbReference>
<dbReference type="PROSITE" id="PS50097">
    <property type="entry name" value="BTB"/>
    <property type="match status" value="1"/>
</dbReference>
<keyword evidence="3" id="KW-0009">Actin-binding</keyword>
<dbReference type="FunFam" id="1.25.40.420:FF:000001">
    <property type="entry name" value="Kelch-like family member 12"/>
    <property type="match status" value="1"/>
</dbReference>